<name>A0A1V9HM81_9XANT</name>
<proteinExistence type="predicted"/>
<evidence type="ECO:0000313" key="2">
    <source>
        <dbReference type="Proteomes" id="UP000050343"/>
    </source>
</evidence>
<dbReference type="EMBL" id="JPUO02000023">
    <property type="protein sequence ID" value="OQP84005.1"/>
    <property type="molecule type" value="Genomic_DNA"/>
</dbReference>
<evidence type="ECO:0000313" key="1">
    <source>
        <dbReference type="EMBL" id="OQP84005.1"/>
    </source>
</evidence>
<comment type="caution">
    <text evidence="1">The sequence shown here is derived from an EMBL/GenBank/DDBJ whole genome shotgun (WGS) entry which is preliminary data.</text>
</comment>
<dbReference type="AlphaFoldDB" id="A0A1V9HM81"/>
<reference evidence="1 2" key="1">
    <citation type="journal article" date="2016" name="Plant Pathol.">
        <title>Genetic characterization of strains named as Xanthomonas axonopodis pv. dieffenbachiae leads to a taxonomic revision of the X. axonopodis species complex.</title>
        <authorList>
            <person name="Constantin E.C."/>
            <person name="Cleenwerck I."/>
            <person name="Maes M."/>
            <person name="Baeyen S."/>
            <person name="Van Malderghem C."/>
            <person name="De Vos P."/>
            <person name="Cottyn B."/>
        </authorList>
    </citation>
    <scope>NUCLEOTIDE SEQUENCE [LARGE SCALE GENOMIC DNA]</scope>
    <source>
        <strain evidence="2">LMG9055</strain>
    </source>
</reference>
<protein>
    <submittedName>
        <fullName evidence="1">Uncharacterized protein</fullName>
    </submittedName>
</protein>
<reference evidence="1 2" key="2">
    <citation type="journal article" date="2017" name="Plant Pathol.">
        <title>Pathogenicity and virulence gene content of Xanthomonas strains infecting Araceae, formerly known as Xanthomonas axonopodis pv. dieffenbachiae.</title>
        <authorList>
            <person name="Constantin E.C."/>
            <person name="Haegeman A."/>
            <person name="Van Vaerenbergh J."/>
            <person name="Baeyen S."/>
            <person name="Van Malderghem C."/>
            <person name="Maes M."/>
            <person name="Cottyn B."/>
        </authorList>
    </citation>
    <scope>NUCLEOTIDE SEQUENCE [LARGE SCALE GENOMIC DNA]</scope>
    <source>
        <strain evidence="2">LMG9055</strain>
    </source>
</reference>
<accession>A0A1V9HM81</accession>
<organism evidence="1 2">
    <name type="scientific">Xanthomonas phaseoli pv. syngonii LMG 9055</name>
    <dbReference type="NCBI Taxonomy" id="1437878"/>
    <lineage>
        <taxon>Bacteria</taxon>
        <taxon>Pseudomonadati</taxon>
        <taxon>Pseudomonadota</taxon>
        <taxon>Gammaproteobacteria</taxon>
        <taxon>Lysobacterales</taxon>
        <taxon>Lysobacteraceae</taxon>
        <taxon>Xanthomonas</taxon>
    </lineage>
</organism>
<dbReference type="Proteomes" id="UP000050343">
    <property type="component" value="Unassembled WGS sequence"/>
</dbReference>
<sequence length="59" mass="6315">MRAGMGAMVGDGQAVVEVNLEPLLEPLLQTRNWRRIEAIALNPEKESAVAAATQPQMAA</sequence>
<gene>
    <name evidence="1" type="ORF">IA54_018375</name>
</gene>